<dbReference type="GO" id="GO:0046496">
    <property type="term" value="P:nicotinamide nucleotide metabolic process"/>
    <property type="evidence" value="ECO:0007669"/>
    <property type="project" value="UniProtKB-UniRule"/>
</dbReference>
<gene>
    <name evidence="15" type="primary">nnr</name>
    <name evidence="11" type="synonym">nnrD</name>
    <name evidence="12" type="synonym">nnrE</name>
    <name evidence="15" type="ORF">MmiHf6_07600</name>
</gene>
<comment type="similarity">
    <text evidence="12">Belongs to the NnrE/AIBP family.</text>
</comment>
<feature type="domain" description="YjeF C-terminal" evidence="13">
    <location>
        <begin position="310"/>
        <end position="594"/>
    </location>
</feature>
<feature type="binding site" evidence="12">
    <location>
        <begin position="88"/>
        <end position="92"/>
    </location>
    <ligand>
        <name>(6S)-NADPHX</name>
        <dbReference type="ChEBI" id="CHEBI:64076"/>
    </ligand>
</feature>
<dbReference type="Proteomes" id="UP001302978">
    <property type="component" value="Chromosome"/>
</dbReference>
<feature type="binding site" evidence="12">
    <location>
        <position position="201"/>
    </location>
    <ligand>
        <name>(6S)-NADPHX</name>
        <dbReference type="ChEBI" id="CHEBI:64076"/>
    </ligand>
</feature>
<comment type="cofactor">
    <cofactor evidence="12">
        <name>K(+)</name>
        <dbReference type="ChEBI" id="CHEBI:29103"/>
    </cofactor>
    <text evidence="12">Binds 1 potassium ion per subunit.</text>
</comment>
<evidence type="ECO:0000256" key="3">
    <source>
        <dbReference type="ARBA" id="ARBA00022741"/>
    </source>
</evidence>
<dbReference type="InterPro" id="IPR017953">
    <property type="entry name" value="Carbohydrate_kinase_pred_CS"/>
</dbReference>
<dbReference type="Pfam" id="PF01256">
    <property type="entry name" value="Carb_kinase"/>
    <property type="match status" value="1"/>
</dbReference>
<keyword evidence="12" id="KW-0413">Isomerase</keyword>
<dbReference type="GO" id="GO:0110051">
    <property type="term" value="P:metabolite repair"/>
    <property type="evidence" value="ECO:0007669"/>
    <property type="project" value="TreeGrafter"/>
</dbReference>
<comment type="similarity">
    <text evidence="1">In the N-terminal section; belongs to the NnrE/AIBP family.</text>
</comment>
<dbReference type="CDD" id="cd01171">
    <property type="entry name" value="YXKO-related"/>
    <property type="match status" value="1"/>
</dbReference>
<feature type="domain" description="YjeF N-terminal" evidence="14">
    <location>
        <begin position="16"/>
        <end position="308"/>
    </location>
</feature>
<dbReference type="InterPro" id="IPR000631">
    <property type="entry name" value="CARKD"/>
</dbReference>
<comment type="caution">
    <text evidence="11">Lacks conserved residue(s) required for the propagation of feature annotation.</text>
</comment>
<comment type="function">
    <text evidence="11">Catalyzes the dehydration of the S-form of NAD(P)HX at the expense of ADP, which is converted to AMP. Together with NAD(P)HX epimerase, which catalyzes the epimerization of the S- and R-forms, the enzyme allows the repair of both epimers of NAD(P)HX, a damaged form of NAD(P)H that is a result of enzymatic or heat-dependent hydration.</text>
</comment>
<feature type="binding site" evidence="11">
    <location>
        <position position="344"/>
    </location>
    <ligand>
        <name>(6S)-NADPHX</name>
        <dbReference type="ChEBI" id="CHEBI:64076"/>
    </ligand>
</feature>
<evidence type="ECO:0000256" key="5">
    <source>
        <dbReference type="ARBA" id="ARBA00022857"/>
    </source>
</evidence>
<evidence type="ECO:0000313" key="15">
    <source>
        <dbReference type="EMBL" id="WNY23453.1"/>
    </source>
</evidence>
<dbReference type="EC" id="4.2.1.136" evidence="11"/>
<feature type="binding site" evidence="11">
    <location>
        <position position="412"/>
    </location>
    <ligand>
        <name>(6S)-NADPHX</name>
        <dbReference type="ChEBI" id="CHEBI:64076"/>
    </ligand>
</feature>
<comment type="catalytic activity">
    <reaction evidence="12">
        <text>(6R)-NADPHX = (6S)-NADPHX</text>
        <dbReference type="Rhea" id="RHEA:32227"/>
        <dbReference type="ChEBI" id="CHEBI:64076"/>
        <dbReference type="ChEBI" id="CHEBI:64077"/>
        <dbReference type="EC" id="5.1.99.6"/>
    </reaction>
</comment>
<keyword evidence="6 11" id="KW-0520">NAD</keyword>
<dbReference type="GO" id="GO:0005524">
    <property type="term" value="F:ATP binding"/>
    <property type="evidence" value="ECO:0007669"/>
    <property type="project" value="UniProtKB-KW"/>
</dbReference>
<feature type="binding site" evidence="12">
    <location>
        <position position="89"/>
    </location>
    <ligand>
        <name>K(+)</name>
        <dbReference type="ChEBI" id="CHEBI:29103"/>
    </ligand>
</feature>
<keyword evidence="12" id="KW-0630">Potassium</keyword>
<dbReference type="NCBIfam" id="TIGR00196">
    <property type="entry name" value="yjeF_cterm"/>
    <property type="match status" value="1"/>
</dbReference>
<dbReference type="SUPFAM" id="SSF64153">
    <property type="entry name" value="YjeF N-terminal domain-like"/>
    <property type="match status" value="2"/>
</dbReference>
<dbReference type="PROSITE" id="PS51385">
    <property type="entry name" value="YJEF_N"/>
    <property type="match status" value="1"/>
</dbReference>
<dbReference type="GO" id="GO:0052855">
    <property type="term" value="F:ADP-dependent NAD(P)H-hydrate dehydratase activity"/>
    <property type="evidence" value="ECO:0007669"/>
    <property type="project" value="UniProtKB-UniRule"/>
</dbReference>
<comment type="similarity">
    <text evidence="2">In the C-terminal section; belongs to the NnrD/CARKD family.</text>
</comment>
<feature type="binding site" evidence="12">
    <location>
        <position position="164"/>
    </location>
    <ligand>
        <name>K(+)</name>
        <dbReference type="ChEBI" id="CHEBI:29103"/>
    </ligand>
</feature>
<keyword evidence="5 11" id="KW-0521">NADP</keyword>
<evidence type="ECO:0000313" key="16">
    <source>
        <dbReference type="Proteomes" id="UP001302978"/>
    </source>
</evidence>
<dbReference type="SUPFAM" id="SSF53613">
    <property type="entry name" value="Ribokinase-like"/>
    <property type="match status" value="1"/>
</dbReference>
<keyword evidence="7 11" id="KW-0456">Lyase</keyword>
<organism evidence="15 16">
    <name type="scientific">Methanimicrococcus hongohii</name>
    <dbReference type="NCBI Taxonomy" id="3028295"/>
    <lineage>
        <taxon>Archaea</taxon>
        <taxon>Methanobacteriati</taxon>
        <taxon>Methanobacteriota</taxon>
        <taxon>Stenosarchaea group</taxon>
        <taxon>Methanomicrobia</taxon>
        <taxon>Methanosarcinales</taxon>
        <taxon>Methanosarcinaceae</taxon>
        <taxon>Methanimicrococcus</taxon>
    </lineage>
</organism>
<comment type="catalytic activity">
    <reaction evidence="9 11">
        <text>(6S)-NADHX + ADP = AMP + phosphate + NADH + H(+)</text>
        <dbReference type="Rhea" id="RHEA:32223"/>
        <dbReference type="ChEBI" id="CHEBI:15378"/>
        <dbReference type="ChEBI" id="CHEBI:43474"/>
        <dbReference type="ChEBI" id="CHEBI:57945"/>
        <dbReference type="ChEBI" id="CHEBI:64074"/>
        <dbReference type="ChEBI" id="CHEBI:456215"/>
        <dbReference type="ChEBI" id="CHEBI:456216"/>
        <dbReference type="EC" id="4.2.1.136"/>
    </reaction>
</comment>
<keyword evidence="12" id="KW-0479">Metal-binding</keyword>
<evidence type="ECO:0000256" key="4">
    <source>
        <dbReference type="ARBA" id="ARBA00022840"/>
    </source>
</evidence>
<dbReference type="HAMAP" id="MF_01965">
    <property type="entry name" value="NADHX_dehydratase"/>
    <property type="match status" value="1"/>
</dbReference>
<evidence type="ECO:0000256" key="8">
    <source>
        <dbReference type="ARBA" id="ARBA00025153"/>
    </source>
</evidence>
<dbReference type="KEGG" id="mehf:MmiHf6_07600"/>
<comment type="similarity">
    <text evidence="11">Belongs to the NnrD/CARKD family.</text>
</comment>
<evidence type="ECO:0000256" key="1">
    <source>
        <dbReference type="ARBA" id="ARBA00006001"/>
    </source>
</evidence>
<accession>A0AA97A1Q2</accession>
<dbReference type="EMBL" id="CP131059">
    <property type="protein sequence ID" value="WNY23453.1"/>
    <property type="molecule type" value="Genomic_DNA"/>
</dbReference>
<dbReference type="GO" id="GO:0046872">
    <property type="term" value="F:metal ion binding"/>
    <property type="evidence" value="ECO:0007669"/>
    <property type="project" value="UniProtKB-KW"/>
</dbReference>
<dbReference type="PROSITE" id="PS01050">
    <property type="entry name" value="YJEF_C_2"/>
    <property type="match status" value="1"/>
</dbReference>
<evidence type="ECO:0000256" key="2">
    <source>
        <dbReference type="ARBA" id="ARBA00009524"/>
    </source>
</evidence>
<keyword evidence="4 11" id="KW-0067">ATP-binding</keyword>
<evidence type="ECO:0000259" key="14">
    <source>
        <dbReference type="PROSITE" id="PS51385"/>
    </source>
</evidence>
<dbReference type="InterPro" id="IPR029056">
    <property type="entry name" value="Ribokinase-like"/>
</dbReference>
<dbReference type="InterPro" id="IPR004443">
    <property type="entry name" value="YjeF_N_dom"/>
</dbReference>
<feature type="binding site" evidence="12">
    <location>
        <position position="204"/>
    </location>
    <ligand>
        <name>K(+)</name>
        <dbReference type="ChEBI" id="CHEBI:29103"/>
    </ligand>
</feature>
<dbReference type="PANTHER" id="PTHR12592:SF0">
    <property type="entry name" value="ATP-DEPENDENT (S)-NAD(P)H-HYDRATE DEHYDRATASE"/>
    <property type="match status" value="1"/>
</dbReference>
<dbReference type="Gene3D" id="3.40.50.10260">
    <property type="entry name" value="YjeF N-terminal domain"/>
    <property type="match status" value="1"/>
</dbReference>
<comment type="function">
    <text evidence="8">Bifunctional enzyme that catalyzes the epimerization of the S- and R-forms of NAD(P)HX and the dehydration of the S-form of NAD(P)HX at the expense of ADP, which is converted to AMP. This allows the repair of both epimers of NAD(P)HX, a damaged form of NAD(P)H that is a result of enzymatic or heat-dependent hydration.</text>
</comment>
<keyword evidence="3 11" id="KW-0547">Nucleotide-binding</keyword>
<evidence type="ECO:0000256" key="6">
    <source>
        <dbReference type="ARBA" id="ARBA00023027"/>
    </source>
</evidence>
<comment type="subunit">
    <text evidence="11">Homotetramer.</text>
</comment>
<dbReference type="Gene3D" id="3.40.1190.20">
    <property type="match status" value="1"/>
</dbReference>
<dbReference type="Pfam" id="PF03853">
    <property type="entry name" value="YjeF_N"/>
    <property type="match status" value="1"/>
</dbReference>
<evidence type="ECO:0000256" key="9">
    <source>
        <dbReference type="ARBA" id="ARBA00048238"/>
    </source>
</evidence>
<comment type="catalytic activity">
    <reaction evidence="12">
        <text>(6R)-NADHX = (6S)-NADHX</text>
        <dbReference type="Rhea" id="RHEA:32215"/>
        <dbReference type="ChEBI" id="CHEBI:64074"/>
        <dbReference type="ChEBI" id="CHEBI:64075"/>
        <dbReference type="EC" id="5.1.99.6"/>
    </reaction>
</comment>
<dbReference type="InterPro" id="IPR036652">
    <property type="entry name" value="YjeF_N_dom_sf"/>
</dbReference>
<dbReference type="PROSITE" id="PS51383">
    <property type="entry name" value="YJEF_C_3"/>
    <property type="match status" value="1"/>
</dbReference>
<name>A0AA97A1Q2_9EURY</name>
<dbReference type="HAMAP" id="MF_01966">
    <property type="entry name" value="NADHX_epimerase"/>
    <property type="match status" value="1"/>
</dbReference>
<protein>
    <recommendedName>
        <fullName evidence="11 12">Multifunctional fusion protein</fullName>
    </recommendedName>
    <domain>
        <recommendedName>
            <fullName evidence="11">ADP-dependent (S)-NAD(P)H-hydrate dehydratase</fullName>
            <ecNumber evidence="11">4.2.1.136</ecNumber>
        </recommendedName>
        <alternativeName>
            <fullName evidence="11">ADP-dependent NAD(P)HX dehydratase</fullName>
        </alternativeName>
    </domain>
    <domain>
        <recommendedName>
            <fullName evidence="12">NAD(P)H-hydrate epimerase</fullName>
            <ecNumber evidence="12">5.1.99.6</ecNumber>
        </recommendedName>
        <alternativeName>
            <fullName evidence="12">NAD(P)HX epimerase</fullName>
        </alternativeName>
    </domain>
</protein>
<comment type="catalytic activity">
    <reaction evidence="10 11">
        <text>(6S)-NADPHX + ADP = AMP + phosphate + NADPH + H(+)</text>
        <dbReference type="Rhea" id="RHEA:32235"/>
        <dbReference type="ChEBI" id="CHEBI:15378"/>
        <dbReference type="ChEBI" id="CHEBI:43474"/>
        <dbReference type="ChEBI" id="CHEBI:57783"/>
        <dbReference type="ChEBI" id="CHEBI:64076"/>
        <dbReference type="ChEBI" id="CHEBI:456215"/>
        <dbReference type="ChEBI" id="CHEBI:456216"/>
        <dbReference type="EC" id="4.2.1.136"/>
    </reaction>
</comment>
<feature type="binding site" evidence="11">
    <location>
        <position position="537"/>
    </location>
    <ligand>
        <name>(6S)-NADPHX</name>
        <dbReference type="ChEBI" id="CHEBI:64076"/>
    </ligand>
</feature>
<dbReference type="AlphaFoldDB" id="A0AA97A1Q2"/>
<feature type="binding site" evidence="11">
    <location>
        <position position="463"/>
    </location>
    <ligand>
        <name>(6S)-NADPHX</name>
        <dbReference type="ChEBI" id="CHEBI:64076"/>
    </ligand>
</feature>
<proteinExistence type="inferred from homology"/>
<dbReference type="PANTHER" id="PTHR12592">
    <property type="entry name" value="ATP-DEPENDENT (S)-NAD(P)H-HYDRATE DEHYDRATASE FAMILY MEMBER"/>
    <property type="match status" value="1"/>
</dbReference>
<feature type="binding site" evidence="11">
    <location>
        <position position="536"/>
    </location>
    <ligand>
        <name>AMP</name>
        <dbReference type="ChEBI" id="CHEBI:456215"/>
    </ligand>
</feature>
<comment type="function">
    <text evidence="12">Catalyzes the epimerization of the S- and R-forms of NAD(P)HX, a damaged form of NAD(P)H that is a result of enzymatic or heat-dependent hydration. This is a prerequisite for the S-specific NAD(P)H-hydrate dehydratase to allow the repair of both epimers of NAD(P)HX.</text>
</comment>
<evidence type="ECO:0000256" key="7">
    <source>
        <dbReference type="ARBA" id="ARBA00023239"/>
    </source>
</evidence>
<dbReference type="EC" id="5.1.99.6" evidence="12"/>
<dbReference type="GO" id="GO:0052856">
    <property type="term" value="F:NAD(P)HX epimerase activity"/>
    <property type="evidence" value="ECO:0007669"/>
    <property type="project" value="UniProtKB-UniRule"/>
</dbReference>
<evidence type="ECO:0000259" key="13">
    <source>
        <dbReference type="PROSITE" id="PS51383"/>
    </source>
</evidence>
<evidence type="ECO:0000256" key="10">
    <source>
        <dbReference type="ARBA" id="ARBA00049209"/>
    </source>
</evidence>
<comment type="cofactor">
    <cofactor evidence="11">
        <name>Mg(2+)</name>
        <dbReference type="ChEBI" id="CHEBI:18420"/>
    </cofactor>
</comment>
<reference evidence="15 16" key="1">
    <citation type="submission" date="2023-07" db="EMBL/GenBank/DDBJ databases">
        <title>Closed genoem sequence of Methanomicrococcus sp. Hf6.</title>
        <authorList>
            <person name="Poehlein A."/>
            <person name="Protasov E."/>
            <person name="Platt K."/>
            <person name="Reeh H."/>
            <person name="Daniel R."/>
            <person name="Brune A."/>
        </authorList>
    </citation>
    <scope>NUCLEOTIDE SEQUENCE [LARGE SCALE GENOMIC DNA]</scope>
    <source>
        <strain evidence="15 16">Hf6</strain>
    </source>
</reference>
<feature type="binding site" evidence="12">
    <location>
        <begin position="168"/>
        <end position="174"/>
    </location>
    <ligand>
        <name>(6S)-NADPHX</name>
        <dbReference type="ChEBI" id="CHEBI:64076"/>
    </ligand>
</feature>
<dbReference type="NCBIfam" id="TIGR00197">
    <property type="entry name" value="yjeF_nterm"/>
    <property type="match status" value="1"/>
</dbReference>
<evidence type="ECO:0000256" key="12">
    <source>
        <dbReference type="HAMAP-Rule" id="MF_01966"/>
    </source>
</evidence>
<keyword evidence="16" id="KW-1185">Reference proteome</keyword>
<sequence length="603" mass="64515">MWGVIMRQEVITYEELKVIEKNAIGLGMSSLMLMENAGAGVAASIECLNKLKTNRKNNHKNKKNNKTGADSNHDVFNSPVLILAGLGNNGGDAFVTARHLEKKVVSSFVFLLGTEDQIKTHESQVNFKLLKHSEKVHIFEIKSESELVNVYDSLKDAGIGAIIDGIFGTGFSGELKGLEKAAIELINSERKTRNIPVLSIDIPSGMRPDQIPGLTVLPIVSSAGSSMSLSDLSPDFLSDLSSNLSQELSPLLSSAISSVSSFNPESVVKADLTVTFHKSRDCPNLKILDDIFGEIVIAPIGIPEAAEKYVGSGDISSLYKRSVNSKKGDSGKVLVIAGGPFSGAPALSGMAAFGTGVDIVTIAAPESIYESISSYAPELIIKKLSGEFFNEQNIPFVTRLIQSHDAVVIGPGFGKNKESIQAAAKLVPYFKKAVIDADALVPEMFEAIEQSENDYADYIITPHYHELMRAAAYCGIDLSENRDEEDIFALEDILMDISERLGAMVLLKGQEDMIASFDEVRYNSTGNAAMSVGGTGDVLAGIVGGLLAKNKAELATLCGAYICGKAGDAAYTEVGDSLIPTDVIDKIPFAFSNGTVKGRSRKE</sequence>
<evidence type="ECO:0000256" key="11">
    <source>
        <dbReference type="HAMAP-Rule" id="MF_01965"/>
    </source>
</evidence>